<dbReference type="OrthoDB" id="3372479at2"/>
<evidence type="ECO:0000313" key="3">
    <source>
        <dbReference type="EMBL" id="KAA5837945.1"/>
    </source>
</evidence>
<dbReference type="EMBL" id="VWPH01000001">
    <property type="protein sequence ID" value="KAA5837945.1"/>
    <property type="molecule type" value="Genomic_DNA"/>
</dbReference>
<feature type="coiled-coil region" evidence="1">
    <location>
        <begin position="70"/>
        <end position="97"/>
    </location>
</feature>
<gene>
    <name evidence="3" type="ORF">F1721_00225</name>
</gene>
<proteinExistence type="predicted"/>
<keyword evidence="1" id="KW-0175">Coiled coil</keyword>
<keyword evidence="4" id="KW-1185">Reference proteome</keyword>
<dbReference type="AlphaFoldDB" id="A0A5M7CHJ9"/>
<dbReference type="RefSeq" id="WP_150064451.1">
    <property type="nucleotide sequence ID" value="NZ_VWPH01000001.1"/>
</dbReference>
<dbReference type="Proteomes" id="UP000323946">
    <property type="component" value="Unassembled WGS sequence"/>
</dbReference>
<reference evidence="3 4" key="1">
    <citation type="submission" date="2019-09" db="EMBL/GenBank/DDBJ databases">
        <title>Draft genome sequence of the thermophilic Saccharopolyspora hirsuta VKM Ac-666T.</title>
        <authorList>
            <person name="Lobastova T.G."/>
            <person name="Fokina V."/>
            <person name="Bragin E.Y."/>
            <person name="Shtratnikova V.Y."/>
            <person name="Starodumova I.P."/>
            <person name="Tarlachkov S.V."/>
            <person name="Donova M.V."/>
        </authorList>
    </citation>
    <scope>NUCLEOTIDE SEQUENCE [LARGE SCALE GENOMIC DNA]</scope>
    <source>
        <strain evidence="3 4">VKM Ac-666</strain>
    </source>
</reference>
<protein>
    <submittedName>
        <fullName evidence="3">Uncharacterized protein</fullName>
    </submittedName>
</protein>
<evidence type="ECO:0000256" key="2">
    <source>
        <dbReference type="SAM" id="MobiDB-lite"/>
    </source>
</evidence>
<accession>A0A5M7CHJ9</accession>
<feature type="region of interest" description="Disordered" evidence="2">
    <location>
        <begin position="178"/>
        <end position="201"/>
    </location>
</feature>
<evidence type="ECO:0000313" key="4">
    <source>
        <dbReference type="Proteomes" id="UP000323946"/>
    </source>
</evidence>
<comment type="caution">
    <text evidence="3">The sequence shown here is derived from an EMBL/GenBank/DDBJ whole genome shotgun (WGS) entry which is preliminary data.</text>
</comment>
<evidence type="ECO:0000256" key="1">
    <source>
        <dbReference type="SAM" id="Coils"/>
    </source>
</evidence>
<sequence length="201" mass="22364">MRNYRCRYMQEYALANKLDHPRNVYFREIDILPELDGWLARLFTEEQIEDTVARLVAAAEQDTGGDTEALRSARRTVKDCERKLDQYRQALDQGNDAGVIAGWIAEAEAQKLKAQAALRGNRSRPAKIAPTSIQQMLGACRETAASLRSATPDHKASVYRALGVRIVYNKETHTAEVQVDPDPSSVGISSCPRGDLNPHAL</sequence>
<organism evidence="3 4">
    <name type="scientific">Saccharopolyspora hirsuta</name>
    <dbReference type="NCBI Taxonomy" id="1837"/>
    <lineage>
        <taxon>Bacteria</taxon>
        <taxon>Bacillati</taxon>
        <taxon>Actinomycetota</taxon>
        <taxon>Actinomycetes</taxon>
        <taxon>Pseudonocardiales</taxon>
        <taxon>Pseudonocardiaceae</taxon>
        <taxon>Saccharopolyspora</taxon>
    </lineage>
</organism>
<name>A0A5M7CHJ9_SACHI</name>
<dbReference type="SMR" id="A0A5M7CHJ9"/>